<evidence type="ECO:0000259" key="5">
    <source>
        <dbReference type="SMART" id="SM00418"/>
    </source>
</evidence>
<dbReference type="InterPro" id="IPR011991">
    <property type="entry name" value="ArsR-like_HTH"/>
</dbReference>
<protein>
    <submittedName>
        <fullName evidence="6">Putative transcriptional regulator</fullName>
    </submittedName>
</protein>
<evidence type="ECO:0000256" key="3">
    <source>
        <dbReference type="ARBA" id="ARBA00023163"/>
    </source>
</evidence>
<dbReference type="Gene3D" id="1.10.10.10">
    <property type="entry name" value="Winged helix-like DNA-binding domain superfamily/Winged helix DNA-binding domain"/>
    <property type="match status" value="1"/>
</dbReference>
<dbReference type="InterPro" id="IPR051081">
    <property type="entry name" value="HTH_MetalResp_TranReg"/>
</dbReference>
<dbReference type="SMART" id="SM00418">
    <property type="entry name" value="HTH_ARSR"/>
    <property type="match status" value="1"/>
</dbReference>
<dbReference type="Proteomes" id="UP000014070">
    <property type="component" value="Chromosome"/>
</dbReference>
<feature type="coiled-coil region" evidence="4">
    <location>
        <begin position="107"/>
        <end position="152"/>
    </location>
</feature>
<feature type="domain" description="HTH arsR-type" evidence="5">
    <location>
        <begin position="6"/>
        <end position="85"/>
    </location>
</feature>
<dbReference type="GO" id="GO:0003677">
    <property type="term" value="F:DNA binding"/>
    <property type="evidence" value="ECO:0007669"/>
    <property type="project" value="UniProtKB-KW"/>
</dbReference>
<sequence>MSDLDSILSVIENPARRQILEALVREPHYPLQLSKELGISQQAVVKHLKVLEENGLVESYTEKSDLKGPQRRKYYPIQTFSVVVDMGPNLFSAELISREQTAEDLVEKEGSQDVSELRDRMKKIEDELDMLNNRREELLAEKEKLLQSARETTSSIPDYMVRKIIHEFILHPDCSMNDIAKMISVRDDIVLDSIREWMSDW</sequence>
<dbReference type="AlphaFoldDB" id="R9T7T8"/>
<dbReference type="KEGG" id="mer:MMINT_17150"/>
<dbReference type="PANTHER" id="PTHR33154">
    <property type="entry name" value="TRANSCRIPTIONAL REGULATOR, ARSR FAMILY"/>
    <property type="match status" value="1"/>
</dbReference>
<evidence type="ECO:0000256" key="4">
    <source>
        <dbReference type="SAM" id="Coils"/>
    </source>
</evidence>
<keyword evidence="1" id="KW-0805">Transcription regulation</keyword>
<organism evidence="6 7">
    <name type="scientific">Methanomassiliicoccus intestinalis (strain Issoire-Mx1)</name>
    <dbReference type="NCBI Taxonomy" id="1295009"/>
    <lineage>
        <taxon>Archaea</taxon>
        <taxon>Methanobacteriati</taxon>
        <taxon>Thermoplasmatota</taxon>
        <taxon>Thermoplasmata</taxon>
        <taxon>Methanomassiliicoccales</taxon>
        <taxon>Methanomassiliicoccaceae</taxon>
        <taxon>Methanomassiliicoccus</taxon>
    </lineage>
</organism>
<keyword evidence="4" id="KW-0175">Coiled coil</keyword>
<name>R9T7T8_METII</name>
<keyword evidence="3" id="KW-0804">Transcription</keyword>
<keyword evidence="2" id="KW-0238">DNA-binding</keyword>
<dbReference type="InterPro" id="IPR036390">
    <property type="entry name" value="WH_DNA-bd_sf"/>
</dbReference>
<dbReference type="EMBL" id="CP005934">
    <property type="protein sequence ID" value="AGN27007.1"/>
    <property type="molecule type" value="Genomic_DNA"/>
</dbReference>
<dbReference type="CDD" id="cd00090">
    <property type="entry name" value="HTH_ARSR"/>
    <property type="match status" value="1"/>
</dbReference>
<dbReference type="InParanoid" id="R9T7T8"/>
<accession>R9T7T8</accession>
<dbReference type="GO" id="GO:0003700">
    <property type="term" value="F:DNA-binding transcription factor activity"/>
    <property type="evidence" value="ECO:0007669"/>
    <property type="project" value="InterPro"/>
</dbReference>
<dbReference type="InterPro" id="IPR036388">
    <property type="entry name" value="WH-like_DNA-bd_sf"/>
</dbReference>
<evidence type="ECO:0000313" key="6">
    <source>
        <dbReference type="EMBL" id="AGN27007.1"/>
    </source>
</evidence>
<dbReference type="PANTHER" id="PTHR33154:SF33">
    <property type="entry name" value="TRANSCRIPTIONAL REPRESSOR SDPR"/>
    <property type="match status" value="1"/>
</dbReference>
<proteinExistence type="predicted"/>
<evidence type="ECO:0000313" key="7">
    <source>
        <dbReference type="Proteomes" id="UP000014070"/>
    </source>
</evidence>
<keyword evidence="7" id="KW-1185">Reference proteome</keyword>
<dbReference type="InterPro" id="IPR001845">
    <property type="entry name" value="HTH_ArsR_DNA-bd_dom"/>
</dbReference>
<evidence type="ECO:0000256" key="1">
    <source>
        <dbReference type="ARBA" id="ARBA00023015"/>
    </source>
</evidence>
<dbReference type="HOGENOM" id="CLU_117482_0_0_2"/>
<evidence type="ECO:0000256" key="2">
    <source>
        <dbReference type="ARBA" id="ARBA00023125"/>
    </source>
</evidence>
<reference evidence="6 7" key="1">
    <citation type="journal article" date="2013" name="Genome Announc.">
        <title>Genome sequence of 'Candidatus Methanomassiliicoccus intestinalis' Issoire-Mx1, a third thermoplasmatales-related methanogenic archaeon from human feces.</title>
        <authorList>
            <person name="Borrel G."/>
            <person name="Harris H.M."/>
            <person name="Parisot N."/>
            <person name="Gaci N."/>
            <person name="Tottey W."/>
            <person name="Mihajlovski A."/>
            <person name="Deane J."/>
            <person name="Gribaldo S."/>
            <person name="Bardot O."/>
            <person name="Peyretaillade E."/>
            <person name="Peyret P."/>
            <person name="O'Toole P.W."/>
            <person name="Brugere J.F."/>
        </authorList>
    </citation>
    <scope>NUCLEOTIDE SEQUENCE [LARGE SCALE GENOMIC DNA]</scope>
    <source>
        <strain evidence="6 7">Issoire-Mx1</strain>
    </source>
</reference>
<dbReference type="STRING" id="1295009.MMINT_17150"/>
<gene>
    <name evidence="6" type="ORF">MMINT_17150</name>
</gene>
<dbReference type="SUPFAM" id="SSF46785">
    <property type="entry name" value="Winged helix' DNA-binding domain"/>
    <property type="match status" value="1"/>
</dbReference>
<dbReference type="Pfam" id="PF12840">
    <property type="entry name" value="HTH_20"/>
    <property type="match status" value="1"/>
</dbReference>